<keyword evidence="3" id="KW-1185">Reference proteome</keyword>
<reference evidence="2 3" key="1">
    <citation type="submission" date="2023-04" db="EMBL/GenBank/DDBJ databases">
        <title>Bacteroides pacosi sp. nov., isolated from the fecal material of an alpaca.</title>
        <authorList>
            <person name="Miller S."/>
            <person name="Hendry M."/>
            <person name="King J."/>
            <person name="Sankaranarayanan K."/>
            <person name="Lawson P.A."/>
        </authorList>
    </citation>
    <scope>NUCLEOTIDE SEQUENCE [LARGE SCALE GENOMIC DNA]</scope>
    <source>
        <strain evidence="2 3">A2-P53</strain>
    </source>
</reference>
<evidence type="ECO:0000313" key="3">
    <source>
        <dbReference type="Proteomes" id="UP001292913"/>
    </source>
</evidence>
<dbReference type="Pfam" id="PF07603">
    <property type="entry name" value="Lcl_C"/>
    <property type="match status" value="1"/>
</dbReference>
<feature type="domain" description="Lcl C-terminal" evidence="1">
    <location>
        <begin position="482"/>
        <end position="579"/>
    </location>
</feature>
<accession>A0ABU5HUW1</accession>
<dbReference type="InterPro" id="IPR042278">
    <property type="entry name" value="Mfa-like_1_N"/>
</dbReference>
<protein>
    <submittedName>
        <fullName evidence="2">Fimbrillin family protein</fullName>
    </submittedName>
</protein>
<dbReference type="InterPro" id="IPR011460">
    <property type="entry name" value="Lcl_C"/>
</dbReference>
<proteinExistence type="predicted"/>
<gene>
    <name evidence="2" type="ORF">QHG74_16730</name>
</gene>
<dbReference type="RefSeq" id="WP_322019658.1">
    <property type="nucleotide sequence ID" value="NZ_JARZAK010000011.1"/>
</dbReference>
<sequence length="582" mass="63661">MNMDTNNKYTSPRAILLTAFSLLLAGACDNRIYDGPEPDAPAREVSLDFNASIEKTETVQSRNITHIDDFTGTSYSFGMSVTKSDNGNEIFKGSSDMTATMKRTDSSAPWNWSFIDNSTHTSVTPVGSEGKALKVVAYYPPVPSATKDVYTDGIPFDFSARTGLQQTDLLYNTDAIYPFAPSNDPRVTIPLRFRHAYTWIVLNITKYVDKGPEFKLSSVSLDNLGGGWIKNKGAIDPETGLAKDGATAGPIGVTVDPAAVLSTTKVLTYEFLVPSFMDSKVGDGDLLIVLNVNGINELFTLSKLYLNKSDDGKSFGFRQGYKNTYNLVYNNSALSLSIQSWNSEVISGNFGDDVTPPGSGSYMRIDFSKINAVPALNGYYWPTAVLPGSQYATTYPPKPTFLATGTHTYKNYFTTVAYGGNGSYVGAKAPDPSKLPTGDDGLKITDDVNVYTNEEAYPVIQITKEDVSVMPVPWQNENGELVAKELCRKYNGGGFHDWRLPRATELRAVWVLVASNGNIYRDLNFGKDENRNKPYWTGTEVATGEAWGMSFDYGNGLADTKLVISPYEKNTTGSVRCVRDAS</sequence>
<dbReference type="EMBL" id="JARZAK010000011">
    <property type="protein sequence ID" value="MDY7259357.1"/>
    <property type="molecule type" value="Genomic_DNA"/>
</dbReference>
<comment type="caution">
    <text evidence="2">The sequence shown here is derived from an EMBL/GenBank/DDBJ whole genome shotgun (WGS) entry which is preliminary data.</text>
</comment>
<dbReference type="Proteomes" id="UP001292913">
    <property type="component" value="Unassembled WGS sequence"/>
</dbReference>
<evidence type="ECO:0000313" key="2">
    <source>
        <dbReference type="EMBL" id="MDY7259357.1"/>
    </source>
</evidence>
<dbReference type="Gene3D" id="2.60.40.2620">
    <property type="entry name" value="Fimbrillin-like"/>
    <property type="match status" value="1"/>
</dbReference>
<evidence type="ECO:0000259" key="1">
    <source>
        <dbReference type="Pfam" id="PF07603"/>
    </source>
</evidence>
<dbReference type="CDD" id="cd13120">
    <property type="entry name" value="BF2867_like_N"/>
    <property type="match status" value="1"/>
</dbReference>
<name>A0ABU5HUW1_9BACE</name>
<organism evidence="2 3">
    <name type="scientific">Bacteroides vicugnae</name>
    <dbReference type="NCBI Taxonomy" id="3037989"/>
    <lineage>
        <taxon>Bacteria</taxon>
        <taxon>Pseudomonadati</taxon>
        <taxon>Bacteroidota</taxon>
        <taxon>Bacteroidia</taxon>
        <taxon>Bacteroidales</taxon>
        <taxon>Bacteroidaceae</taxon>
        <taxon>Bacteroides</taxon>
    </lineage>
</organism>